<proteinExistence type="predicted"/>
<dbReference type="InterPro" id="IPR008906">
    <property type="entry name" value="HATC_C_dom"/>
</dbReference>
<dbReference type="Pfam" id="PF14291">
    <property type="entry name" value="DUF4371"/>
    <property type="match status" value="1"/>
</dbReference>
<reference evidence="3" key="2">
    <citation type="submission" date="2021-09" db="EMBL/GenBank/DDBJ databases">
        <authorList>
            <person name="Jia N."/>
            <person name="Wang J."/>
            <person name="Shi W."/>
            <person name="Du L."/>
            <person name="Sun Y."/>
            <person name="Zhan W."/>
            <person name="Jiang J."/>
            <person name="Wang Q."/>
            <person name="Zhang B."/>
            <person name="Ji P."/>
            <person name="Sakyi L.B."/>
            <person name="Cui X."/>
            <person name="Yuan T."/>
            <person name="Jiang B."/>
            <person name="Yang W."/>
            <person name="Lam T.T.-Y."/>
            <person name="Chang Q."/>
            <person name="Ding S."/>
            <person name="Wang X."/>
            <person name="Zhu J."/>
            <person name="Ruan X."/>
            <person name="Zhao L."/>
            <person name="Wei J."/>
            <person name="Que T."/>
            <person name="Du C."/>
            <person name="Cheng J."/>
            <person name="Dai P."/>
            <person name="Han X."/>
            <person name="Huang E."/>
            <person name="Gao Y."/>
            <person name="Liu J."/>
            <person name="Shao H."/>
            <person name="Ye R."/>
            <person name="Li L."/>
            <person name="Wei W."/>
            <person name="Wang X."/>
            <person name="Wang C."/>
            <person name="Huo Q."/>
            <person name="Li W."/>
            <person name="Guo W."/>
            <person name="Chen H."/>
            <person name="Chen S."/>
            <person name="Zhou L."/>
            <person name="Zhou L."/>
            <person name="Ni X."/>
            <person name="Tian J."/>
            <person name="Zhou Y."/>
            <person name="Sheng Y."/>
            <person name="Liu T."/>
            <person name="Pan Y."/>
            <person name="Xia L."/>
            <person name="Li J."/>
            <person name="Zhao F."/>
            <person name="Cao W."/>
        </authorList>
    </citation>
    <scope>NUCLEOTIDE SEQUENCE</scope>
    <source>
        <strain evidence="3">Rmic-2018</strain>
        <tissue evidence="3">Larvae</tissue>
    </source>
</reference>
<evidence type="ECO:0000256" key="1">
    <source>
        <dbReference type="SAM" id="MobiDB-lite"/>
    </source>
</evidence>
<evidence type="ECO:0000313" key="3">
    <source>
        <dbReference type="EMBL" id="KAH8030147.1"/>
    </source>
</evidence>
<dbReference type="AlphaFoldDB" id="A0A9J6E6C3"/>
<dbReference type="Proteomes" id="UP000821866">
    <property type="component" value="Chromosome 3"/>
</dbReference>
<feature type="domain" description="TTF-type" evidence="2">
    <location>
        <begin position="173"/>
        <end position="268"/>
    </location>
</feature>
<reference evidence="3" key="1">
    <citation type="journal article" date="2020" name="Cell">
        <title>Large-Scale Comparative Analyses of Tick Genomes Elucidate Their Genetic Diversity and Vector Capacities.</title>
        <authorList>
            <consortium name="Tick Genome and Microbiome Consortium (TIGMIC)"/>
            <person name="Jia N."/>
            <person name="Wang J."/>
            <person name="Shi W."/>
            <person name="Du L."/>
            <person name="Sun Y."/>
            <person name="Zhan W."/>
            <person name="Jiang J.F."/>
            <person name="Wang Q."/>
            <person name="Zhang B."/>
            <person name="Ji P."/>
            <person name="Bell-Sakyi L."/>
            <person name="Cui X.M."/>
            <person name="Yuan T.T."/>
            <person name="Jiang B.G."/>
            <person name="Yang W.F."/>
            <person name="Lam T.T."/>
            <person name="Chang Q.C."/>
            <person name="Ding S.J."/>
            <person name="Wang X.J."/>
            <person name="Zhu J.G."/>
            <person name="Ruan X.D."/>
            <person name="Zhao L."/>
            <person name="Wei J.T."/>
            <person name="Ye R.Z."/>
            <person name="Que T.C."/>
            <person name="Du C.H."/>
            <person name="Zhou Y.H."/>
            <person name="Cheng J.X."/>
            <person name="Dai P.F."/>
            <person name="Guo W.B."/>
            <person name="Han X.H."/>
            <person name="Huang E.J."/>
            <person name="Li L.F."/>
            <person name="Wei W."/>
            <person name="Gao Y.C."/>
            <person name="Liu J.Z."/>
            <person name="Shao H.Z."/>
            <person name="Wang X."/>
            <person name="Wang C.C."/>
            <person name="Yang T.C."/>
            <person name="Huo Q.B."/>
            <person name="Li W."/>
            <person name="Chen H.Y."/>
            <person name="Chen S.E."/>
            <person name="Zhou L.G."/>
            <person name="Ni X.B."/>
            <person name="Tian J.H."/>
            <person name="Sheng Y."/>
            <person name="Liu T."/>
            <person name="Pan Y.S."/>
            <person name="Xia L.Y."/>
            <person name="Li J."/>
            <person name="Zhao F."/>
            <person name="Cao W.C."/>
        </authorList>
    </citation>
    <scope>NUCLEOTIDE SEQUENCE</scope>
    <source>
        <strain evidence="3">Rmic-2018</strain>
    </source>
</reference>
<feature type="compositionally biased region" description="Polar residues" evidence="1">
    <location>
        <begin position="86"/>
        <end position="96"/>
    </location>
</feature>
<protein>
    <recommendedName>
        <fullName evidence="2">TTF-type domain-containing protein</fullName>
    </recommendedName>
</protein>
<dbReference type="GO" id="GO:0046983">
    <property type="term" value="F:protein dimerization activity"/>
    <property type="evidence" value="ECO:0007669"/>
    <property type="project" value="InterPro"/>
</dbReference>
<accession>A0A9J6E6C3</accession>
<name>A0A9J6E6C3_RHIMP</name>
<comment type="caution">
    <text evidence="3">The sequence shown here is derived from an EMBL/GenBank/DDBJ whole genome shotgun (WGS) entry which is preliminary data.</text>
</comment>
<dbReference type="InterPro" id="IPR006580">
    <property type="entry name" value="Znf_TTF"/>
</dbReference>
<evidence type="ECO:0000259" key="2">
    <source>
        <dbReference type="SMART" id="SM00597"/>
    </source>
</evidence>
<dbReference type="InterPro" id="IPR012337">
    <property type="entry name" value="RNaseH-like_sf"/>
</dbReference>
<keyword evidence="4" id="KW-1185">Reference proteome</keyword>
<dbReference type="PANTHER" id="PTHR46289:SF14">
    <property type="entry name" value="DUF4371 DOMAIN-CONTAINING PROTEIN"/>
    <property type="match status" value="1"/>
</dbReference>
<dbReference type="InterPro" id="IPR052958">
    <property type="entry name" value="IFN-induced_PKR_regulator"/>
</dbReference>
<dbReference type="SMART" id="SM00597">
    <property type="entry name" value="ZnF_TTF"/>
    <property type="match status" value="1"/>
</dbReference>
<dbReference type="EMBL" id="JABSTU010000005">
    <property type="protein sequence ID" value="KAH8030147.1"/>
    <property type="molecule type" value="Genomic_DNA"/>
</dbReference>
<dbReference type="SUPFAM" id="SSF53098">
    <property type="entry name" value="Ribonuclease H-like"/>
    <property type="match status" value="1"/>
</dbReference>
<dbReference type="InterPro" id="IPR025398">
    <property type="entry name" value="DUF4371"/>
</dbReference>
<dbReference type="Pfam" id="PF05699">
    <property type="entry name" value="Dimer_Tnp_hAT"/>
    <property type="match status" value="1"/>
</dbReference>
<dbReference type="PANTHER" id="PTHR46289">
    <property type="entry name" value="52 KDA REPRESSOR OF THE INHIBITOR OF THE PROTEIN KINASE-LIKE PROTEIN-RELATED"/>
    <property type="match status" value="1"/>
</dbReference>
<dbReference type="VEuPathDB" id="VectorBase:LOC119162203"/>
<organism evidence="3 4">
    <name type="scientific">Rhipicephalus microplus</name>
    <name type="common">Cattle tick</name>
    <name type="synonym">Boophilus microplus</name>
    <dbReference type="NCBI Taxonomy" id="6941"/>
    <lineage>
        <taxon>Eukaryota</taxon>
        <taxon>Metazoa</taxon>
        <taxon>Ecdysozoa</taxon>
        <taxon>Arthropoda</taxon>
        <taxon>Chelicerata</taxon>
        <taxon>Arachnida</taxon>
        <taxon>Acari</taxon>
        <taxon>Parasitiformes</taxon>
        <taxon>Ixodida</taxon>
        <taxon>Ixodoidea</taxon>
        <taxon>Ixodidae</taxon>
        <taxon>Rhipicephalinae</taxon>
        <taxon>Rhipicephalus</taxon>
        <taxon>Boophilus</taxon>
    </lineage>
</organism>
<evidence type="ECO:0000313" key="4">
    <source>
        <dbReference type="Proteomes" id="UP000821866"/>
    </source>
</evidence>
<sequence>MKRHSATTKQRSLASYFKKVRTDEADGEEPPPSKDKTSPSSALVESQARPNFCSDSGECTGLYESPENEHKQDTHAPPGNDGGRSATPSDLCSTVNAGQSDAFTTGQCPRKVSGMAPTHSGSPPLCATSASIFDLGLFVSKSNNVNDPETMEKLLLNPWTPPANYDYPATGKRNLKFQPPWVDRYPWLVYSEKLQGALCKYCVVFASECAGKGEHQRLGCFVAKEFTNYKKAMDAFKSHASSSYHAMSTTLSENFLAVRSRSQHDILTQLDHSLKKQAEENRKNLLPIIETILFCGRQEVPLRGTDDSGPINMSEVLSFKNGGNFRALLRMRAKHGDAALRAHMKTSPANALYTNPKIQNELITLCGKIIQRKIVENVNSGSCFSVLADEATDISRTAHISLWVWYVGHDTSGVPILKEDFVDFVPVYDLTGKALASTILNSLRGHGFDLNLLCGQGHDGAASMSGHLNGVQAFIRQTAPKALYVHCSAHSLNLALFHACKLPSIHNCLGTVSSTCTFVRASPQRTNQLQDKVEDLTQEKRKSVLSFCQTRWVESHDALQHFLELYVPIVQFLEYLEEEAASSDTSSKASQLLNAITKPEFVVLLQICSDLFSLTLPLCKFLQKIDCDLAQACDHVKNVIDVLSTKRASAETEFNKIFLKSLSLLKITNVEMALPRITGRQMQRSNVPSATPEEYCRRNVYLPLLADFENQLRDRFDAHKKVVVGLNMLLPKFCASASLFDIDDAVQFYLGDIPSANVIEAEFTLWVNKCCQIEEKNRPACALQALEMCNRDFFPNIHSLLSILATLPVSTSTPERTFSTLRRLKSYLRNHMNIDRLTGLALLSIHRELQVTPEQVLTEFCKLPRRKNFLV</sequence>
<gene>
    <name evidence="3" type="ORF">HPB51_006579</name>
</gene>
<feature type="region of interest" description="Disordered" evidence="1">
    <location>
        <begin position="1"/>
        <end position="96"/>
    </location>
</feature>